<evidence type="ECO:0000313" key="6">
    <source>
        <dbReference type="EMBL" id="RZG66803.1"/>
    </source>
</evidence>
<feature type="transmembrane region" description="Helical" evidence="4">
    <location>
        <begin position="159"/>
        <end position="179"/>
    </location>
</feature>
<dbReference type="InterPro" id="IPR043128">
    <property type="entry name" value="Rev_trsase/Diguanyl_cyclase"/>
</dbReference>
<evidence type="ECO:0000256" key="2">
    <source>
        <dbReference type="ARBA" id="ARBA00012528"/>
    </source>
</evidence>
<dbReference type="PANTHER" id="PTHR45138">
    <property type="entry name" value="REGULATORY COMPONENTS OF SENSORY TRANSDUCTION SYSTEM"/>
    <property type="match status" value="1"/>
</dbReference>
<dbReference type="SUPFAM" id="SSF55073">
    <property type="entry name" value="Nucleotide cyclase"/>
    <property type="match status" value="1"/>
</dbReference>
<dbReference type="PANTHER" id="PTHR45138:SF9">
    <property type="entry name" value="DIGUANYLATE CYCLASE DGCM-RELATED"/>
    <property type="match status" value="1"/>
</dbReference>
<dbReference type="SMART" id="SM00267">
    <property type="entry name" value="GGDEF"/>
    <property type="match status" value="1"/>
</dbReference>
<evidence type="ECO:0000256" key="1">
    <source>
        <dbReference type="ARBA" id="ARBA00001946"/>
    </source>
</evidence>
<sequence>MQSVNLPDTQYFLLVVPVCLILIGGVFIAAHLVFKAPKYLLWMGIGCILPYLALGLQSLMTNEQLTATAPWIGILYLGGAWSVAHGMTVKANSQPKPILSAAVVALGLMFLFYFAYVDEQLWFRMITINLIILCLEALALPAVYALYKKSSGLLKLLSFSYFLLFSYALLRTLAVVFFLQNVDRIMLSASSWWMLMLAINIVLSLWFTIIVSASTIKEFFTVLNEERIRDPLTGLYNRIGFFEKSKALFIDPCAGHIYVVMCDIDFFKSINDTWGHTAGDQILCRVAALLRESIRQKDIVARFGGEEFIILFQSTDEASSYYLVERLRSKIEKQLFMNNIKVTASFGVACMANEEDLMNALEMADKRLYSAKNNGRNQICFEL</sequence>
<dbReference type="Proteomes" id="UP000293483">
    <property type="component" value="Unassembled WGS sequence"/>
</dbReference>
<reference evidence="6 7" key="1">
    <citation type="submission" date="2019-02" db="EMBL/GenBank/DDBJ databases">
        <title>The Batch Genome Submission of Acinetobacter spp. strains.</title>
        <authorList>
            <person name="Qin J."/>
            <person name="Hu Y."/>
            <person name="Ye H."/>
            <person name="Wei L."/>
            <person name="Feng Y."/>
            <person name="Zong Z."/>
        </authorList>
    </citation>
    <scope>NUCLEOTIDE SEQUENCE [LARGE SCALE GENOMIC DNA]</scope>
    <source>
        <strain evidence="6 7">WCHABo060081</strain>
    </source>
</reference>
<feature type="transmembrane region" description="Helical" evidence="4">
    <location>
        <begin position="122"/>
        <end position="147"/>
    </location>
</feature>
<feature type="transmembrane region" description="Helical" evidence="4">
    <location>
        <begin position="12"/>
        <end position="34"/>
    </location>
</feature>
<keyword evidence="4" id="KW-1133">Transmembrane helix</keyword>
<evidence type="ECO:0000259" key="5">
    <source>
        <dbReference type="PROSITE" id="PS50887"/>
    </source>
</evidence>
<dbReference type="InterPro" id="IPR000160">
    <property type="entry name" value="GGDEF_dom"/>
</dbReference>
<dbReference type="InterPro" id="IPR050469">
    <property type="entry name" value="Diguanylate_Cyclase"/>
</dbReference>
<dbReference type="AlphaFoldDB" id="A0A4Q7ATN7"/>
<comment type="catalytic activity">
    <reaction evidence="3">
        <text>2 GTP = 3',3'-c-di-GMP + 2 diphosphate</text>
        <dbReference type="Rhea" id="RHEA:24898"/>
        <dbReference type="ChEBI" id="CHEBI:33019"/>
        <dbReference type="ChEBI" id="CHEBI:37565"/>
        <dbReference type="ChEBI" id="CHEBI:58805"/>
        <dbReference type="EC" id="2.7.7.65"/>
    </reaction>
</comment>
<comment type="cofactor">
    <cofactor evidence="1">
        <name>Mg(2+)</name>
        <dbReference type="ChEBI" id="CHEBI:18420"/>
    </cofactor>
</comment>
<dbReference type="RefSeq" id="WP_130145597.1">
    <property type="nucleotide sequence ID" value="NZ_SGSU01000009.1"/>
</dbReference>
<comment type="caution">
    <text evidence="6">The sequence shown here is derived from an EMBL/GenBank/DDBJ whole genome shotgun (WGS) entry which is preliminary data.</text>
</comment>
<feature type="transmembrane region" description="Helical" evidence="4">
    <location>
        <begin position="191"/>
        <end position="211"/>
    </location>
</feature>
<dbReference type="EC" id="2.7.7.65" evidence="2"/>
<evidence type="ECO:0000313" key="7">
    <source>
        <dbReference type="Proteomes" id="UP000293483"/>
    </source>
</evidence>
<name>A0A4Q7ATN7_9GAMM</name>
<accession>A0A4Q7ATN7</accession>
<protein>
    <recommendedName>
        <fullName evidence="2">diguanylate cyclase</fullName>
        <ecNumber evidence="2">2.7.7.65</ecNumber>
    </recommendedName>
</protein>
<evidence type="ECO:0000256" key="3">
    <source>
        <dbReference type="ARBA" id="ARBA00034247"/>
    </source>
</evidence>
<feature type="transmembrane region" description="Helical" evidence="4">
    <location>
        <begin position="98"/>
        <end position="116"/>
    </location>
</feature>
<keyword evidence="4" id="KW-0472">Membrane</keyword>
<keyword evidence="4" id="KW-0812">Transmembrane</keyword>
<dbReference type="Gene3D" id="3.30.70.270">
    <property type="match status" value="1"/>
</dbReference>
<dbReference type="PROSITE" id="PS50887">
    <property type="entry name" value="GGDEF"/>
    <property type="match status" value="1"/>
</dbReference>
<feature type="transmembrane region" description="Helical" evidence="4">
    <location>
        <begin position="68"/>
        <end position="86"/>
    </location>
</feature>
<dbReference type="STRING" id="202951.GCA_001485025_00552"/>
<dbReference type="NCBIfam" id="TIGR00254">
    <property type="entry name" value="GGDEF"/>
    <property type="match status" value="1"/>
</dbReference>
<dbReference type="Pfam" id="PF00990">
    <property type="entry name" value="GGDEF"/>
    <property type="match status" value="1"/>
</dbReference>
<gene>
    <name evidence="6" type="ORF">EXE25_08910</name>
</gene>
<proteinExistence type="predicted"/>
<evidence type="ECO:0000256" key="4">
    <source>
        <dbReference type="SAM" id="Phobius"/>
    </source>
</evidence>
<dbReference type="GO" id="GO:0052621">
    <property type="term" value="F:diguanylate cyclase activity"/>
    <property type="evidence" value="ECO:0007669"/>
    <property type="project" value="UniProtKB-EC"/>
</dbReference>
<dbReference type="EMBL" id="SGSU01000009">
    <property type="protein sequence ID" value="RZG66803.1"/>
    <property type="molecule type" value="Genomic_DNA"/>
</dbReference>
<dbReference type="FunFam" id="3.30.70.270:FF:000001">
    <property type="entry name" value="Diguanylate cyclase domain protein"/>
    <property type="match status" value="1"/>
</dbReference>
<organism evidence="6 7">
    <name type="scientific">Acinetobacter bouvetii</name>
    <dbReference type="NCBI Taxonomy" id="202951"/>
    <lineage>
        <taxon>Bacteria</taxon>
        <taxon>Pseudomonadati</taxon>
        <taxon>Pseudomonadota</taxon>
        <taxon>Gammaproteobacteria</taxon>
        <taxon>Moraxellales</taxon>
        <taxon>Moraxellaceae</taxon>
        <taxon>Acinetobacter</taxon>
    </lineage>
</organism>
<feature type="domain" description="GGDEF" evidence="5">
    <location>
        <begin position="255"/>
        <end position="383"/>
    </location>
</feature>
<dbReference type="CDD" id="cd01949">
    <property type="entry name" value="GGDEF"/>
    <property type="match status" value="1"/>
</dbReference>
<feature type="transmembrane region" description="Helical" evidence="4">
    <location>
        <begin position="39"/>
        <end position="56"/>
    </location>
</feature>
<dbReference type="InterPro" id="IPR029787">
    <property type="entry name" value="Nucleotide_cyclase"/>
</dbReference>